<dbReference type="EMBL" id="KZ825487">
    <property type="protein sequence ID" value="PYI33021.1"/>
    <property type="molecule type" value="Genomic_DNA"/>
</dbReference>
<feature type="region of interest" description="Disordered" evidence="1">
    <location>
        <begin position="105"/>
        <end position="144"/>
    </location>
</feature>
<name>A0A2V5IAE9_9EURO</name>
<reference evidence="2 3" key="1">
    <citation type="submission" date="2018-02" db="EMBL/GenBank/DDBJ databases">
        <title>The genomes of Aspergillus section Nigri reveals drivers in fungal speciation.</title>
        <authorList>
            <consortium name="DOE Joint Genome Institute"/>
            <person name="Vesth T.C."/>
            <person name="Nybo J."/>
            <person name="Theobald S."/>
            <person name="Brandl J."/>
            <person name="Frisvad J.C."/>
            <person name="Nielsen K.F."/>
            <person name="Lyhne E.K."/>
            <person name="Kogle M.E."/>
            <person name="Kuo A."/>
            <person name="Riley R."/>
            <person name="Clum A."/>
            <person name="Nolan M."/>
            <person name="Lipzen A."/>
            <person name="Salamov A."/>
            <person name="Henrissat B."/>
            <person name="Wiebenga A."/>
            <person name="De vries R.P."/>
            <person name="Grigoriev I.V."/>
            <person name="Mortensen U.H."/>
            <person name="Andersen M.R."/>
            <person name="Baker S.E."/>
        </authorList>
    </citation>
    <scope>NUCLEOTIDE SEQUENCE [LARGE SCALE GENOMIC DNA]</scope>
    <source>
        <strain evidence="2 3">CBS 114.80</strain>
    </source>
</reference>
<gene>
    <name evidence="2" type="ORF">BP00DRAFT_135857</name>
</gene>
<dbReference type="AlphaFoldDB" id="A0A2V5IAE9"/>
<proteinExistence type="predicted"/>
<keyword evidence="3" id="KW-1185">Reference proteome</keyword>
<evidence type="ECO:0000313" key="2">
    <source>
        <dbReference type="EMBL" id="PYI33021.1"/>
    </source>
</evidence>
<organism evidence="2 3">
    <name type="scientific">Aspergillus indologenus CBS 114.80</name>
    <dbReference type="NCBI Taxonomy" id="1450541"/>
    <lineage>
        <taxon>Eukaryota</taxon>
        <taxon>Fungi</taxon>
        <taxon>Dikarya</taxon>
        <taxon>Ascomycota</taxon>
        <taxon>Pezizomycotina</taxon>
        <taxon>Eurotiomycetes</taxon>
        <taxon>Eurotiomycetidae</taxon>
        <taxon>Eurotiales</taxon>
        <taxon>Aspergillaceae</taxon>
        <taxon>Aspergillus</taxon>
        <taxon>Aspergillus subgen. Circumdati</taxon>
    </lineage>
</organism>
<dbReference type="Proteomes" id="UP000248817">
    <property type="component" value="Unassembled WGS sequence"/>
</dbReference>
<sequence length="144" mass="15479">MMPSHFTPDATDPLLLPELSNRACRFPSLADAAHTLGYEYVRGKMGRVGIQQGNQPIVNRVDKKKLSAKNFLFVLPVEGRTPGALTAPRFCACMHMTMMLLSHSSELSEPFGGPSRGRKGSPSHPHPIVTTSAASSSEGKSDCA</sequence>
<feature type="compositionally biased region" description="Polar residues" evidence="1">
    <location>
        <begin position="129"/>
        <end position="138"/>
    </location>
</feature>
<protein>
    <submittedName>
        <fullName evidence="2">Uncharacterized protein</fullName>
    </submittedName>
</protein>
<accession>A0A2V5IAE9</accession>
<evidence type="ECO:0000256" key="1">
    <source>
        <dbReference type="SAM" id="MobiDB-lite"/>
    </source>
</evidence>
<evidence type="ECO:0000313" key="3">
    <source>
        <dbReference type="Proteomes" id="UP000248817"/>
    </source>
</evidence>